<sequence>MYPTAYHGDIPVSGKSPMLRAVLTLSLLMLSLEAVASDTLRCGNSLITEGMSEEQVAAKCGTPASTTVRTAPIMSYKRNGTRYQSGERVMHRWHYQRSPGQFDAVLVFEGGALTAIELLH</sequence>
<dbReference type="EMBL" id="SUMF01000020">
    <property type="protein sequence ID" value="TJZ69781.1"/>
    <property type="molecule type" value="Genomic_DNA"/>
</dbReference>
<name>A0A4U0PNI3_9NEIS</name>
<proteinExistence type="predicted"/>
<dbReference type="OrthoDB" id="8906462at2"/>
<evidence type="ECO:0000313" key="2">
    <source>
        <dbReference type="Proteomes" id="UP000310016"/>
    </source>
</evidence>
<dbReference type="InterPro" id="IPR021268">
    <property type="entry name" value="DUF2845"/>
</dbReference>
<dbReference type="Pfam" id="PF11006">
    <property type="entry name" value="DUF2845"/>
    <property type="match status" value="1"/>
</dbReference>
<keyword evidence="2" id="KW-1185">Reference proteome</keyword>
<evidence type="ECO:0000313" key="1">
    <source>
        <dbReference type="EMBL" id="TJZ69781.1"/>
    </source>
</evidence>
<dbReference type="RefSeq" id="WP_136774218.1">
    <property type="nucleotide sequence ID" value="NZ_CP156074.1"/>
</dbReference>
<gene>
    <name evidence="1" type="ORF">FAZ21_14795</name>
</gene>
<comment type="caution">
    <text evidence="1">The sequence shown here is derived from an EMBL/GenBank/DDBJ whole genome shotgun (WGS) entry which is preliminary data.</text>
</comment>
<reference evidence="1 2" key="1">
    <citation type="submission" date="2019-04" db="EMBL/GenBank/DDBJ databases">
        <title>Chitiniphilus eburnea sp. nov., a novel chitinolytic bacterium isolated from aquaculture sludge.</title>
        <authorList>
            <person name="Sheng M."/>
        </authorList>
    </citation>
    <scope>NUCLEOTIDE SEQUENCE [LARGE SCALE GENOMIC DNA]</scope>
    <source>
        <strain evidence="1 2">HX-2-15</strain>
    </source>
</reference>
<dbReference type="Proteomes" id="UP000310016">
    <property type="component" value="Unassembled WGS sequence"/>
</dbReference>
<accession>A0A4U0PNI3</accession>
<protein>
    <submittedName>
        <fullName evidence="1">DUF2845 domain-containing protein</fullName>
    </submittedName>
</protein>
<organism evidence="1 2">
    <name type="scientific">Chitiniphilus eburneus</name>
    <dbReference type="NCBI Taxonomy" id="2571148"/>
    <lineage>
        <taxon>Bacteria</taxon>
        <taxon>Pseudomonadati</taxon>
        <taxon>Pseudomonadota</taxon>
        <taxon>Betaproteobacteria</taxon>
        <taxon>Neisseriales</taxon>
        <taxon>Chitinibacteraceae</taxon>
        <taxon>Chitiniphilus</taxon>
    </lineage>
</organism>
<dbReference type="AlphaFoldDB" id="A0A4U0PNI3"/>